<accession>A0A0S2K1H5</accession>
<dbReference type="Proteomes" id="UP000061457">
    <property type="component" value="Chromosome I"/>
</dbReference>
<protein>
    <recommendedName>
        <fullName evidence="4">Solute-binding protein family 3/N-terminal domain-containing protein</fullName>
    </recommendedName>
</protein>
<dbReference type="AlphaFoldDB" id="A0A0S2K1H5"/>
<dbReference type="PATRIC" id="fig|161398.10.peg.1630"/>
<evidence type="ECO:0000256" key="1">
    <source>
        <dbReference type="SAM" id="SignalP"/>
    </source>
</evidence>
<keyword evidence="1" id="KW-0732">Signal</keyword>
<evidence type="ECO:0000313" key="3">
    <source>
        <dbReference type="Proteomes" id="UP000061457"/>
    </source>
</evidence>
<dbReference type="STRING" id="161398.PP2015_1605"/>
<evidence type="ECO:0000313" key="2">
    <source>
        <dbReference type="EMBL" id="ALO42109.1"/>
    </source>
</evidence>
<dbReference type="OrthoDB" id="9805924at2"/>
<dbReference type="RefSeq" id="WP_058029792.1">
    <property type="nucleotide sequence ID" value="NZ_CP013187.1"/>
</dbReference>
<gene>
    <name evidence="2" type="ORF">PP2015_1605</name>
</gene>
<sequence>MFNKLILVMAILLNSNLANSASNEMSIGIAVKENKYIADIKGIVTQAYGELDKTVIWKNLPTSRSLRLTNKGKLDAEFLRVSSVADGYKDLIKINTPLIYASINLYCKTPRDCEMALQGRIPVGYNMSYKIYEQVCKKEYLSCYGVNTNGDPHVLFKHNKLDVILSNDLEIAASLSSLEQVLFKSKKLEDVTGHHYINKKHKSLAPCLEAQFSKSAKQIRDNSQSITDLVKNNRHIEQLDF</sequence>
<proteinExistence type="predicted"/>
<organism evidence="2 3">
    <name type="scientific">Pseudoalteromonas phenolica</name>
    <dbReference type="NCBI Taxonomy" id="161398"/>
    <lineage>
        <taxon>Bacteria</taxon>
        <taxon>Pseudomonadati</taxon>
        <taxon>Pseudomonadota</taxon>
        <taxon>Gammaproteobacteria</taxon>
        <taxon>Alteromonadales</taxon>
        <taxon>Pseudoalteromonadaceae</taxon>
        <taxon>Pseudoalteromonas</taxon>
    </lineage>
</organism>
<evidence type="ECO:0008006" key="4">
    <source>
        <dbReference type="Google" id="ProtNLM"/>
    </source>
</evidence>
<reference evidence="2 3" key="1">
    <citation type="submission" date="2015-11" db="EMBL/GenBank/DDBJ databases">
        <authorList>
            <person name="Zhang Y."/>
            <person name="Guo Z."/>
        </authorList>
    </citation>
    <scope>NUCLEOTIDE SEQUENCE [LARGE SCALE GENOMIC DNA]</scope>
    <source>
        <strain evidence="2 3">KCTC 12086</strain>
    </source>
</reference>
<feature type="chain" id="PRO_5006601042" description="Solute-binding protein family 3/N-terminal domain-containing protein" evidence="1">
    <location>
        <begin position="21"/>
        <end position="241"/>
    </location>
</feature>
<dbReference type="EMBL" id="CP013187">
    <property type="protein sequence ID" value="ALO42109.1"/>
    <property type="molecule type" value="Genomic_DNA"/>
</dbReference>
<dbReference type="KEGG" id="pphe:PP2015_1605"/>
<feature type="signal peptide" evidence="1">
    <location>
        <begin position="1"/>
        <end position="20"/>
    </location>
</feature>
<keyword evidence="3" id="KW-1185">Reference proteome</keyword>
<name>A0A0S2K1H5_9GAMM</name>